<protein>
    <submittedName>
        <fullName evidence="1">Uncharacterized protein</fullName>
    </submittedName>
</protein>
<name>A0A016WLA0_9BILA</name>
<evidence type="ECO:0000313" key="2">
    <source>
        <dbReference type="Proteomes" id="UP000024635"/>
    </source>
</evidence>
<dbReference type="AlphaFoldDB" id="A0A016WLA0"/>
<accession>A0A016WLA0</accession>
<sequence length="148" mass="16854">MQPVARIDGVFVPVVRCNEFLEKLSEALVIILKSQLSPKESNLMGGRREIPANKERSLFHLHEYRDDKVIRPHCGYIETTRRLREIFVGHINLSARQAGITYESNYVIRVVNNYVVKARGILAATRFGRRDLIARQGTLHLMIGGGIE</sequence>
<comment type="caution">
    <text evidence="1">The sequence shown here is derived from an EMBL/GenBank/DDBJ whole genome shotgun (WGS) entry which is preliminary data.</text>
</comment>
<dbReference type="EMBL" id="JARK01000239">
    <property type="protein sequence ID" value="EYC39818.1"/>
    <property type="molecule type" value="Genomic_DNA"/>
</dbReference>
<organism evidence="1 2">
    <name type="scientific">Ancylostoma ceylanicum</name>
    <dbReference type="NCBI Taxonomy" id="53326"/>
    <lineage>
        <taxon>Eukaryota</taxon>
        <taxon>Metazoa</taxon>
        <taxon>Ecdysozoa</taxon>
        <taxon>Nematoda</taxon>
        <taxon>Chromadorea</taxon>
        <taxon>Rhabditida</taxon>
        <taxon>Rhabditina</taxon>
        <taxon>Rhabditomorpha</taxon>
        <taxon>Strongyloidea</taxon>
        <taxon>Ancylostomatidae</taxon>
        <taxon>Ancylostomatinae</taxon>
        <taxon>Ancylostoma</taxon>
    </lineage>
</organism>
<proteinExistence type="predicted"/>
<dbReference type="Proteomes" id="UP000024635">
    <property type="component" value="Unassembled WGS sequence"/>
</dbReference>
<evidence type="ECO:0000313" key="1">
    <source>
        <dbReference type="EMBL" id="EYC39818.1"/>
    </source>
</evidence>
<reference evidence="2" key="1">
    <citation type="journal article" date="2015" name="Nat. Genet.">
        <title>The genome and transcriptome of the zoonotic hookworm Ancylostoma ceylanicum identify infection-specific gene families.</title>
        <authorList>
            <person name="Schwarz E.M."/>
            <person name="Hu Y."/>
            <person name="Antoshechkin I."/>
            <person name="Miller M.M."/>
            <person name="Sternberg P.W."/>
            <person name="Aroian R.V."/>
        </authorList>
    </citation>
    <scope>NUCLEOTIDE SEQUENCE</scope>
    <source>
        <strain evidence="2">HY135</strain>
    </source>
</reference>
<keyword evidence="2" id="KW-1185">Reference proteome</keyword>
<gene>
    <name evidence="1" type="primary">Acey_s0639.g983</name>
    <name evidence="1" type="ORF">Y032_0639g983</name>
</gene>